<dbReference type="EMBL" id="HBHP01001812">
    <property type="protein sequence ID" value="CAD9746195.1"/>
    <property type="molecule type" value="Transcribed_RNA"/>
</dbReference>
<evidence type="ECO:0000313" key="1">
    <source>
        <dbReference type="EMBL" id="CAD9746195.1"/>
    </source>
</evidence>
<dbReference type="AlphaFoldDB" id="A0A7S2TFE7"/>
<accession>A0A7S2TFE7</accession>
<organism evidence="1">
    <name type="scientific">Lotharella oceanica</name>
    <dbReference type="NCBI Taxonomy" id="641309"/>
    <lineage>
        <taxon>Eukaryota</taxon>
        <taxon>Sar</taxon>
        <taxon>Rhizaria</taxon>
        <taxon>Cercozoa</taxon>
        <taxon>Chlorarachniophyceae</taxon>
        <taxon>Lotharella</taxon>
    </lineage>
</organism>
<proteinExistence type="predicted"/>
<name>A0A7S2TFE7_9EUKA</name>
<gene>
    <name evidence="1" type="ORF">LSP00402_LOCUS1181</name>
</gene>
<reference evidence="1" key="1">
    <citation type="submission" date="2021-01" db="EMBL/GenBank/DDBJ databases">
        <authorList>
            <person name="Corre E."/>
            <person name="Pelletier E."/>
            <person name="Niang G."/>
            <person name="Scheremetjew M."/>
            <person name="Finn R."/>
            <person name="Kale V."/>
            <person name="Holt S."/>
            <person name="Cochrane G."/>
            <person name="Meng A."/>
            <person name="Brown T."/>
            <person name="Cohen L."/>
        </authorList>
    </citation>
    <scope>NUCLEOTIDE SEQUENCE</scope>
    <source>
        <strain evidence="1">CCMP622</strain>
    </source>
</reference>
<sequence>MWEQQMAMRNYQMQSPMQQGLPSHSQQQLAMIQQQQQRMQIEEQQKRYFHQLLQKQTEDVKSSQALLYDLRSLTKMSPSELYRTFVIPQITHAAADKPDLRNHLLSNGGRDWMEVRTKEFASGSRQRTDECSKAEKELRSIETRVILKIAYPGDVNSGIYSICEREPLLASSTTPQLKSFLVAQQYDSQGSMGTTLGGIGD</sequence>
<protein>
    <submittedName>
        <fullName evidence="1">Uncharacterized protein</fullName>
    </submittedName>
</protein>